<sequence>MASTVGPASAELIDASNLAGFLLVKCEDQTWMVSPYLATSRIEWFQKTLPQGPMDTNADEIIIVGLSAKAVDYSIIWMQQGCFVGGDFADTALQFEAYVRVYKAANFFRSVPLFNAAKHGLSKALEALVMYAARHYGPGQHDEDNRAAIQLIYDGFFRGVRLACGLKLIPALIQFASSVTSHKWLIFSNKHFRSVAKQEVPDFYFNLAHQFANRATHPSWSGDIGVFKCKHCCHPLLGQVDGPECGEARALYLTGKATFLCQKCFVERPEGPGGEITRVPIGDMIMDHV</sequence>
<keyword evidence="2" id="KW-1185">Reference proteome</keyword>
<accession>A0ACB9Z2Z7</accession>
<dbReference type="EMBL" id="MU393462">
    <property type="protein sequence ID" value="KAI4866151.1"/>
    <property type="molecule type" value="Genomic_DNA"/>
</dbReference>
<name>A0ACB9Z2Z7_9PEZI</name>
<evidence type="ECO:0000313" key="1">
    <source>
        <dbReference type="EMBL" id="KAI4866151.1"/>
    </source>
</evidence>
<proteinExistence type="predicted"/>
<reference evidence="1 2" key="1">
    <citation type="journal article" date="2022" name="New Phytol.">
        <title>Ecological generalism drives hyperdiversity of secondary metabolite gene clusters in xylarialean endophytes.</title>
        <authorList>
            <person name="Franco M.E.E."/>
            <person name="Wisecaver J.H."/>
            <person name="Arnold A.E."/>
            <person name="Ju Y.M."/>
            <person name="Slot J.C."/>
            <person name="Ahrendt S."/>
            <person name="Moore L.P."/>
            <person name="Eastman K.E."/>
            <person name="Scott K."/>
            <person name="Konkel Z."/>
            <person name="Mondo S.J."/>
            <person name="Kuo A."/>
            <person name="Hayes R.D."/>
            <person name="Haridas S."/>
            <person name="Andreopoulos B."/>
            <person name="Riley R."/>
            <person name="LaButti K."/>
            <person name="Pangilinan J."/>
            <person name="Lipzen A."/>
            <person name="Amirebrahimi M."/>
            <person name="Yan J."/>
            <person name="Adam C."/>
            <person name="Keymanesh K."/>
            <person name="Ng V."/>
            <person name="Louie K."/>
            <person name="Northen T."/>
            <person name="Drula E."/>
            <person name="Henrissat B."/>
            <person name="Hsieh H.M."/>
            <person name="Youens-Clark K."/>
            <person name="Lutzoni F."/>
            <person name="Miadlikowska J."/>
            <person name="Eastwood D.C."/>
            <person name="Hamelin R.C."/>
            <person name="Grigoriev I.V."/>
            <person name="U'Ren J.M."/>
        </authorList>
    </citation>
    <scope>NUCLEOTIDE SEQUENCE [LARGE SCALE GENOMIC DNA]</scope>
    <source>
        <strain evidence="1 2">CBS 119005</strain>
    </source>
</reference>
<comment type="caution">
    <text evidence="1">The sequence shown here is derived from an EMBL/GenBank/DDBJ whole genome shotgun (WGS) entry which is preliminary data.</text>
</comment>
<organism evidence="1 2">
    <name type="scientific">Hypoxylon rubiginosum</name>
    <dbReference type="NCBI Taxonomy" id="110542"/>
    <lineage>
        <taxon>Eukaryota</taxon>
        <taxon>Fungi</taxon>
        <taxon>Dikarya</taxon>
        <taxon>Ascomycota</taxon>
        <taxon>Pezizomycotina</taxon>
        <taxon>Sordariomycetes</taxon>
        <taxon>Xylariomycetidae</taxon>
        <taxon>Xylariales</taxon>
        <taxon>Hypoxylaceae</taxon>
        <taxon>Hypoxylon</taxon>
    </lineage>
</organism>
<protein>
    <submittedName>
        <fullName evidence="1">Uncharacterized protein</fullName>
    </submittedName>
</protein>
<evidence type="ECO:0000313" key="2">
    <source>
        <dbReference type="Proteomes" id="UP001497700"/>
    </source>
</evidence>
<gene>
    <name evidence="1" type="ORF">F4820DRAFT_447278</name>
</gene>
<dbReference type="Proteomes" id="UP001497700">
    <property type="component" value="Unassembled WGS sequence"/>
</dbReference>